<sequence>METAKVRHNIQQSKNIRFCLLKASGILLCLCWNDERFALVNAFLPYNSPTLPIENKVDVKFYGAKRRSRSVFNNGMLINYSNGPLHNRQVQHALCMTDDDELSKSSETILNDSSFEKAQGREITIDSSKPGEMVATDKGVRQRKRDSAKNLLKRLANLSLMDYDWRSNALREKEADRQYEESIARLTGSEAPYIRPMDAHEDKRGPLGMIEKFTLEWFTEVIEEEAERARRISESDGELVRPMDVTQDEDGTGEMRIGPLGELERAANNFIESIINSEIVRTTQKVLRPKDLDPSERGPLGDAEAQAMSLLTEIAESERIRGDMGRRRKSLVRPIDVVGPLGEVELAVSRLVQSEQKRFAQAEKAMEESGKYTIVRPMDAIMPGPLGTVEKDVSEACEKIRNEEIRRLENMKRALEDNRPMENDKNSFLGLAETIVVGIVRAPIMLASVISRVRELMKSETLDEKDRELLERTEKAIETFIMEDADDINSSDEI</sequence>
<organism evidence="2">
    <name type="scientific">Corethron hystrix</name>
    <dbReference type="NCBI Taxonomy" id="216773"/>
    <lineage>
        <taxon>Eukaryota</taxon>
        <taxon>Sar</taxon>
        <taxon>Stramenopiles</taxon>
        <taxon>Ochrophyta</taxon>
        <taxon>Bacillariophyta</taxon>
        <taxon>Coscinodiscophyceae</taxon>
        <taxon>Corethrophycidae</taxon>
        <taxon>Corethrales</taxon>
        <taxon>Corethraceae</taxon>
        <taxon>Corethron</taxon>
    </lineage>
</organism>
<feature type="coiled-coil region" evidence="1">
    <location>
        <begin position="398"/>
        <end position="425"/>
    </location>
</feature>
<proteinExistence type="predicted"/>
<gene>
    <name evidence="2" type="ORF">CHYS00102_LOCUS5817</name>
</gene>
<protein>
    <submittedName>
        <fullName evidence="2">Uncharacterized protein</fullName>
    </submittedName>
</protein>
<reference evidence="2" key="1">
    <citation type="submission" date="2021-01" db="EMBL/GenBank/DDBJ databases">
        <authorList>
            <person name="Corre E."/>
            <person name="Pelletier E."/>
            <person name="Niang G."/>
            <person name="Scheremetjew M."/>
            <person name="Finn R."/>
            <person name="Kale V."/>
            <person name="Holt S."/>
            <person name="Cochrane G."/>
            <person name="Meng A."/>
            <person name="Brown T."/>
            <person name="Cohen L."/>
        </authorList>
    </citation>
    <scope>NUCLEOTIDE SEQUENCE</scope>
    <source>
        <strain evidence="2">308</strain>
    </source>
</reference>
<evidence type="ECO:0000256" key="1">
    <source>
        <dbReference type="SAM" id="Coils"/>
    </source>
</evidence>
<evidence type="ECO:0000313" key="2">
    <source>
        <dbReference type="EMBL" id="CAD8878633.1"/>
    </source>
</evidence>
<accession>A0A7S1FN06</accession>
<dbReference type="EMBL" id="HBFR01008047">
    <property type="protein sequence ID" value="CAD8878633.1"/>
    <property type="molecule type" value="Transcribed_RNA"/>
</dbReference>
<keyword evidence="1" id="KW-0175">Coiled coil</keyword>
<dbReference type="AlphaFoldDB" id="A0A7S1FN06"/>
<name>A0A7S1FN06_9STRA</name>